<feature type="chain" id="PRO_5031659786" description="Arginine biosynthesis bifunctional protein ArgJ beta chain" evidence="9">
    <location>
        <begin position="190"/>
        <end position="410"/>
    </location>
</feature>
<feature type="binding site" evidence="9">
    <location>
        <position position="190"/>
    </location>
    <ligand>
        <name>substrate</name>
    </ligand>
</feature>
<dbReference type="InterPro" id="IPR042195">
    <property type="entry name" value="ArgJ_beta_C"/>
</dbReference>
<feature type="binding site" evidence="9">
    <location>
        <position position="276"/>
    </location>
    <ligand>
        <name>substrate</name>
    </ligand>
</feature>
<dbReference type="Gene3D" id="3.60.70.12">
    <property type="entry name" value="L-amino peptidase D-ALA esterase/amidase"/>
    <property type="match status" value="1"/>
</dbReference>
<feature type="site" description="Cleavage; by autolysis" evidence="9">
    <location>
        <begin position="189"/>
        <end position="190"/>
    </location>
</feature>
<name>A0A7T7XMS9_9SPIR</name>
<dbReference type="GO" id="GO:0006592">
    <property type="term" value="P:ornithine biosynthetic process"/>
    <property type="evidence" value="ECO:0007669"/>
    <property type="project" value="TreeGrafter"/>
</dbReference>
<keyword evidence="5 9" id="KW-0808">Transferase</keyword>
<proteinExistence type="inferred from homology"/>
<dbReference type="RefSeq" id="WP_215626526.1">
    <property type="nucleotide sequence ID" value="NZ_CP067089.2"/>
</dbReference>
<dbReference type="EC" id="2.3.1.35" evidence="9"/>
<comment type="catalytic activity">
    <reaction evidence="9">
        <text>L-glutamate + acetyl-CoA = N-acetyl-L-glutamate + CoA + H(+)</text>
        <dbReference type="Rhea" id="RHEA:24292"/>
        <dbReference type="ChEBI" id="CHEBI:15378"/>
        <dbReference type="ChEBI" id="CHEBI:29985"/>
        <dbReference type="ChEBI" id="CHEBI:44337"/>
        <dbReference type="ChEBI" id="CHEBI:57287"/>
        <dbReference type="ChEBI" id="CHEBI:57288"/>
        <dbReference type="EC" id="2.3.1.1"/>
    </reaction>
</comment>
<dbReference type="GO" id="GO:0004358">
    <property type="term" value="F:L-glutamate N-acetyltransferase activity, acting on acetyl-L-ornithine as donor"/>
    <property type="evidence" value="ECO:0007669"/>
    <property type="project" value="UniProtKB-UniRule"/>
</dbReference>
<dbReference type="InterPro" id="IPR002813">
    <property type="entry name" value="Arg_biosynth_ArgJ"/>
</dbReference>
<comment type="subunit">
    <text evidence="2 9">Heterotetramer of two alpha and two beta chains.</text>
</comment>
<evidence type="ECO:0000256" key="4">
    <source>
        <dbReference type="ARBA" id="ARBA00022605"/>
    </source>
</evidence>
<feature type="binding site" evidence="9">
    <location>
        <position position="410"/>
    </location>
    <ligand>
        <name>substrate</name>
    </ligand>
</feature>
<dbReference type="CDD" id="cd02152">
    <property type="entry name" value="OAT"/>
    <property type="match status" value="1"/>
</dbReference>
<dbReference type="SUPFAM" id="SSF56266">
    <property type="entry name" value="DmpA/ArgJ-like"/>
    <property type="match status" value="1"/>
</dbReference>
<feature type="binding site" evidence="9">
    <location>
        <position position="405"/>
    </location>
    <ligand>
        <name>substrate</name>
    </ligand>
</feature>
<comment type="pathway">
    <text evidence="9">Amino-acid biosynthesis; L-arginine biosynthesis; L-ornithine and N-acetyl-L-glutamate from L-glutamate and N(2)-acetyl-L-ornithine (cyclic): step 1/1.</text>
</comment>
<reference evidence="10" key="1">
    <citation type="submission" date="2021-01" db="EMBL/GenBank/DDBJ databases">
        <title>Description of Breznakiella homolactica.</title>
        <authorList>
            <person name="Song Y."/>
            <person name="Brune A."/>
        </authorList>
    </citation>
    <scope>NUCLEOTIDE SEQUENCE</scope>
    <source>
        <strain evidence="10">RmG30</strain>
    </source>
</reference>
<dbReference type="NCBIfam" id="NF003802">
    <property type="entry name" value="PRK05388.1"/>
    <property type="match status" value="1"/>
</dbReference>
<dbReference type="PANTHER" id="PTHR23100">
    <property type="entry name" value="ARGININE BIOSYNTHESIS BIFUNCTIONAL PROTEIN ARGJ"/>
    <property type="match status" value="1"/>
</dbReference>
<dbReference type="KEGG" id="bhc:JFL75_20190"/>
<evidence type="ECO:0000256" key="5">
    <source>
        <dbReference type="ARBA" id="ARBA00022679"/>
    </source>
</evidence>
<dbReference type="UniPathway" id="UPA00068">
    <property type="reaction ID" value="UER00106"/>
</dbReference>
<keyword evidence="9" id="KW-0963">Cytoplasm</keyword>
<evidence type="ECO:0000256" key="8">
    <source>
        <dbReference type="ARBA" id="ARBA00049439"/>
    </source>
</evidence>
<gene>
    <name evidence="9 10" type="primary">argJ</name>
    <name evidence="10" type="ORF">JFL75_20190</name>
</gene>
<dbReference type="Pfam" id="PF01960">
    <property type="entry name" value="ArgJ"/>
    <property type="match status" value="1"/>
</dbReference>
<comment type="catalytic activity">
    <reaction evidence="8 9">
        <text>N(2)-acetyl-L-ornithine + L-glutamate = N-acetyl-L-glutamate + L-ornithine</text>
        <dbReference type="Rhea" id="RHEA:15349"/>
        <dbReference type="ChEBI" id="CHEBI:29985"/>
        <dbReference type="ChEBI" id="CHEBI:44337"/>
        <dbReference type="ChEBI" id="CHEBI:46911"/>
        <dbReference type="ChEBI" id="CHEBI:57805"/>
        <dbReference type="EC" id="2.3.1.35"/>
    </reaction>
</comment>
<feature type="site" description="Involved in the stabilization of negative charge on the oxyanion by the formation of the oxyanion hole" evidence="9">
    <location>
        <position position="114"/>
    </location>
</feature>
<dbReference type="Proteomes" id="UP000595917">
    <property type="component" value="Chromosome"/>
</dbReference>
<keyword evidence="3 9" id="KW-0055">Arginine biosynthesis</keyword>
<evidence type="ECO:0000256" key="1">
    <source>
        <dbReference type="ARBA" id="ARBA00006774"/>
    </source>
</evidence>
<dbReference type="FunFam" id="3.10.20.340:FF:000001">
    <property type="entry name" value="Arginine biosynthesis bifunctional protein ArgJ, chloroplastic"/>
    <property type="match status" value="1"/>
</dbReference>
<keyword evidence="6 9" id="KW-0068">Autocatalytic cleavage</keyword>
<keyword evidence="9" id="KW-0511">Multifunctional enzyme</keyword>
<keyword evidence="4 9" id="KW-0028">Amino-acid biosynthesis</keyword>
<feature type="binding site" evidence="9">
    <location>
        <position position="153"/>
    </location>
    <ligand>
        <name>substrate</name>
    </ligand>
</feature>
<keyword evidence="11" id="KW-1185">Reference proteome</keyword>
<dbReference type="EMBL" id="CP067089">
    <property type="protein sequence ID" value="QQO09220.1"/>
    <property type="molecule type" value="Genomic_DNA"/>
</dbReference>
<dbReference type="Gene3D" id="3.10.20.340">
    <property type="entry name" value="ArgJ beta chain, C-terminal domain"/>
    <property type="match status" value="1"/>
</dbReference>
<feature type="binding site" evidence="9">
    <location>
        <position position="179"/>
    </location>
    <ligand>
        <name>substrate</name>
    </ligand>
</feature>
<dbReference type="InterPro" id="IPR016117">
    <property type="entry name" value="ArgJ-like_dom_sf"/>
</dbReference>
<dbReference type="PANTHER" id="PTHR23100:SF0">
    <property type="entry name" value="ARGININE BIOSYNTHESIS BIFUNCTIONAL PROTEIN ARGJ, MITOCHONDRIAL"/>
    <property type="match status" value="1"/>
</dbReference>
<comment type="subcellular location">
    <subcellularLocation>
        <location evidence="9">Cytoplasm</location>
    </subcellularLocation>
</comment>
<organism evidence="10 11">
    <name type="scientific">Breznakiella homolactica</name>
    <dbReference type="NCBI Taxonomy" id="2798577"/>
    <lineage>
        <taxon>Bacteria</taxon>
        <taxon>Pseudomonadati</taxon>
        <taxon>Spirochaetota</taxon>
        <taxon>Spirochaetia</taxon>
        <taxon>Spirochaetales</taxon>
        <taxon>Breznakiellaceae</taxon>
        <taxon>Breznakiella</taxon>
    </lineage>
</organism>
<dbReference type="AlphaFoldDB" id="A0A7T7XMS9"/>
<dbReference type="GO" id="GO:0005737">
    <property type="term" value="C:cytoplasm"/>
    <property type="evidence" value="ECO:0007669"/>
    <property type="project" value="UniProtKB-SubCell"/>
</dbReference>
<dbReference type="GO" id="GO:0006526">
    <property type="term" value="P:L-arginine biosynthetic process"/>
    <property type="evidence" value="ECO:0007669"/>
    <property type="project" value="UniProtKB-UniRule"/>
</dbReference>
<dbReference type="HAMAP" id="MF_01106">
    <property type="entry name" value="ArgJ"/>
    <property type="match status" value="1"/>
</dbReference>
<feature type="active site" description="Nucleophile" evidence="9">
    <location>
        <position position="190"/>
    </location>
</feature>
<dbReference type="NCBIfam" id="TIGR00120">
    <property type="entry name" value="ArgJ"/>
    <property type="match status" value="1"/>
</dbReference>
<comment type="similarity">
    <text evidence="1 9">Belongs to the ArgJ family.</text>
</comment>
<evidence type="ECO:0000313" key="11">
    <source>
        <dbReference type="Proteomes" id="UP000595917"/>
    </source>
</evidence>
<dbReference type="GO" id="GO:0004042">
    <property type="term" value="F:L-glutamate N-acetyltransferase activity"/>
    <property type="evidence" value="ECO:0007669"/>
    <property type="project" value="UniProtKB-UniRule"/>
</dbReference>
<accession>A0A7T7XMS9</accession>
<evidence type="ECO:0000313" key="10">
    <source>
        <dbReference type="EMBL" id="QQO09220.1"/>
    </source>
</evidence>
<evidence type="ECO:0000256" key="9">
    <source>
        <dbReference type="HAMAP-Rule" id="MF_01106"/>
    </source>
</evidence>
<feature type="site" description="Involved in the stabilization of negative charge on the oxyanion by the formation of the oxyanion hole" evidence="9">
    <location>
        <position position="115"/>
    </location>
</feature>
<evidence type="ECO:0000256" key="7">
    <source>
        <dbReference type="ARBA" id="ARBA00023315"/>
    </source>
</evidence>
<dbReference type="EC" id="2.3.1.1" evidence="9"/>
<keyword evidence="7 9" id="KW-0012">Acyltransferase</keyword>
<comment type="function">
    <text evidence="9">Catalyzes two activities which are involved in the cyclic version of arginine biosynthesis: the synthesis of N-acetylglutamate from glutamate and acetyl-CoA as the acetyl donor, and of ornithine by transacetylation between N(2)-acetylornithine and glutamate.</text>
</comment>
<evidence type="ECO:0000256" key="6">
    <source>
        <dbReference type="ARBA" id="ARBA00022813"/>
    </source>
</evidence>
<sequence>MKEISGGVCAPKGFRAGGIWCGIKASQSKRDLALIYSEKPCTASAMYTRNRVKAASILVSQINLASGRCHGVIANSGNANACTGAAGLAHARRMAQLAAEEFMVEPNSLAVASTGVIGVPLPIDKIEAAMGTLADSLRSDAAGHEAALEAIMTTDTRKKDVSLEIEIAGVPVRLGAMVKGSGMIHPNMATMLCFITTDAVISRDLLDRALRKAVNGSFNRVTVDGDTSTNDMVLVLANGQAGNSPIESEDTGYEIFAEALGFLCVKLAKAMARDGEGATKLLACTVSGAENETAAEVLAKSIAGSSLVKTACFGADANWGRVLCAMGYSGIEFDPDTVDVRFASSAGEILVCRNGASVPFSEEEAKRILSEEEIEIIADIRAPEGHKGRCTVWGCDLTYDYVKINGDYRS</sequence>
<protein>
    <recommendedName>
        <fullName evidence="9">Arginine biosynthesis bifunctional protein ArgJ</fullName>
    </recommendedName>
    <domain>
        <recommendedName>
            <fullName evidence="9">Glutamate N-acetyltransferase</fullName>
            <ecNumber evidence="9">2.3.1.35</ecNumber>
        </recommendedName>
        <alternativeName>
            <fullName evidence="9">Ornithine acetyltransferase</fullName>
            <shortName evidence="9">OATase</shortName>
        </alternativeName>
        <alternativeName>
            <fullName evidence="9">Ornithine transacetylase</fullName>
        </alternativeName>
    </domain>
    <domain>
        <recommendedName>
            <fullName evidence="9">Amino-acid acetyltransferase</fullName>
            <ecNumber evidence="9">2.3.1.1</ecNumber>
        </recommendedName>
        <alternativeName>
            <fullName evidence="9">N-acetylglutamate synthase</fullName>
            <shortName evidence="9">AGSase</shortName>
        </alternativeName>
    </domain>
    <component>
        <recommendedName>
            <fullName evidence="9">Arginine biosynthesis bifunctional protein ArgJ alpha chain</fullName>
        </recommendedName>
    </component>
    <component>
        <recommendedName>
            <fullName evidence="9">Arginine biosynthesis bifunctional protein ArgJ beta chain</fullName>
        </recommendedName>
    </component>
</protein>
<dbReference type="FunFam" id="3.60.70.12:FF:000001">
    <property type="entry name" value="Arginine biosynthesis bifunctional protein ArgJ, chloroplastic"/>
    <property type="match status" value="1"/>
</dbReference>
<evidence type="ECO:0000256" key="2">
    <source>
        <dbReference type="ARBA" id="ARBA00011475"/>
    </source>
</evidence>
<evidence type="ECO:0000256" key="3">
    <source>
        <dbReference type="ARBA" id="ARBA00022571"/>
    </source>
</evidence>
<comment type="pathway">
    <text evidence="9">Amino-acid biosynthesis; L-arginine biosynthesis; N(2)-acetyl-L-ornithine from L-glutamate: step 1/4.</text>
</comment>
<feature type="chain" id="PRO_5031659787" description="Arginine biosynthesis bifunctional protein ArgJ alpha chain" evidence="9">
    <location>
        <begin position="1"/>
        <end position="189"/>
    </location>
</feature>